<evidence type="ECO:0000256" key="4">
    <source>
        <dbReference type="ARBA" id="ARBA00022679"/>
    </source>
</evidence>
<comment type="caution">
    <text evidence="10">The sequence shown here is derived from an EMBL/GenBank/DDBJ whole genome shotgun (WGS) entry which is preliminary data.</text>
</comment>
<evidence type="ECO:0000313" key="10">
    <source>
        <dbReference type="EMBL" id="MCB7482484.1"/>
    </source>
</evidence>
<evidence type="ECO:0000256" key="7">
    <source>
        <dbReference type="PIRSR" id="PIRSR639901-1"/>
    </source>
</evidence>
<comment type="catalytic activity">
    <reaction evidence="6 8">
        <text>lipid IVA (E. coli) + CMP-3-deoxy-beta-D-manno-octulosonate = alpha-Kdo-(2-&gt;6)-lipid IVA (E. coli) + CMP + H(+)</text>
        <dbReference type="Rhea" id="RHEA:28066"/>
        <dbReference type="ChEBI" id="CHEBI:15378"/>
        <dbReference type="ChEBI" id="CHEBI:58603"/>
        <dbReference type="ChEBI" id="CHEBI:60364"/>
        <dbReference type="ChEBI" id="CHEBI:60377"/>
        <dbReference type="ChEBI" id="CHEBI:85987"/>
        <dbReference type="EC" id="2.4.99.12"/>
    </reaction>
</comment>
<dbReference type="GO" id="GO:0043842">
    <property type="term" value="F:Kdo transferase activity"/>
    <property type="evidence" value="ECO:0007669"/>
    <property type="project" value="UniProtKB-EC"/>
</dbReference>
<evidence type="ECO:0000256" key="1">
    <source>
        <dbReference type="ARBA" id="ARBA00004713"/>
    </source>
</evidence>
<comment type="similarity">
    <text evidence="8">Belongs to the glycosyltransferase group 1 family.</text>
</comment>
<dbReference type="GO" id="GO:0009244">
    <property type="term" value="P:lipopolysaccharide core region biosynthetic process"/>
    <property type="evidence" value="ECO:0007669"/>
    <property type="project" value="UniProtKB-UniRule"/>
</dbReference>
<evidence type="ECO:0000256" key="5">
    <source>
        <dbReference type="ARBA" id="ARBA00031445"/>
    </source>
</evidence>
<evidence type="ECO:0000256" key="2">
    <source>
        <dbReference type="ARBA" id="ARBA00012621"/>
    </source>
</evidence>
<dbReference type="PANTHER" id="PTHR42755:SF1">
    <property type="entry name" value="3-DEOXY-D-MANNO-OCTULOSONIC ACID TRANSFERASE, MITOCHONDRIAL-RELATED"/>
    <property type="match status" value="1"/>
</dbReference>
<dbReference type="PANTHER" id="PTHR42755">
    <property type="entry name" value="3-DEOXY-MANNO-OCTULOSONATE CYTIDYLYLTRANSFERASE"/>
    <property type="match status" value="1"/>
</dbReference>
<accession>A0A9X1LLH0</accession>
<dbReference type="GO" id="GO:0009245">
    <property type="term" value="P:lipid A biosynthetic process"/>
    <property type="evidence" value="ECO:0007669"/>
    <property type="project" value="TreeGrafter"/>
</dbReference>
<dbReference type="Gene3D" id="3.40.50.2000">
    <property type="entry name" value="Glycogen Phosphorylase B"/>
    <property type="match status" value="1"/>
</dbReference>
<reference evidence="10" key="1">
    <citation type="submission" date="2021-10" db="EMBL/GenBank/DDBJ databases">
        <title>Gramella sp. ASW11-100T, isolated from marine sediment.</title>
        <authorList>
            <person name="Xia C."/>
        </authorList>
    </citation>
    <scope>NUCLEOTIDE SEQUENCE</scope>
    <source>
        <strain evidence="10">ASW11-100</strain>
    </source>
</reference>
<protein>
    <recommendedName>
        <fullName evidence="3 8">3-deoxy-D-manno-octulosonic acid transferase</fullName>
        <shortName evidence="8">Kdo transferase</shortName>
        <ecNumber evidence="2 8">2.4.99.12</ecNumber>
    </recommendedName>
    <alternativeName>
        <fullName evidence="5 8">Lipid IV(A) 3-deoxy-D-manno-octulosonic acid transferase</fullName>
    </alternativeName>
</protein>
<proteinExistence type="inferred from homology"/>
<evidence type="ECO:0000259" key="9">
    <source>
        <dbReference type="Pfam" id="PF04413"/>
    </source>
</evidence>
<organism evidence="10 11">
    <name type="scientific">Christiangramia sediminis</name>
    <dbReference type="NCBI Taxonomy" id="2881336"/>
    <lineage>
        <taxon>Bacteria</taxon>
        <taxon>Pseudomonadati</taxon>
        <taxon>Bacteroidota</taxon>
        <taxon>Flavobacteriia</taxon>
        <taxon>Flavobacteriales</taxon>
        <taxon>Flavobacteriaceae</taxon>
        <taxon>Christiangramia</taxon>
    </lineage>
</organism>
<keyword evidence="4 8" id="KW-0808">Transferase</keyword>
<dbReference type="Pfam" id="PF04413">
    <property type="entry name" value="Glycos_transf_N"/>
    <property type="match status" value="1"/>
</dbReference>
<sequence>MHRIYNVLVKLSGVVLKSAGIFSPKLKEFTEGRKDLFSKLEGTIDPSKEHLWIHAASLGEFEMAVPILKMLKEKYPETKTVISFFSASGYKNKKEHPLVDHFTYLPLDTPKNAEKFLEIIQPKMAFFIKYDFWPNFLNELKKKEIRTFLISGVFRKDQAFFKAYGKWLKESLKAFEHFFVQNKESEDLLNSAGFKNVTVSGDTRFDRVAAQIEADNRIDFIEEFKQDHLLVVCGSTWPEDENLLLDFINSSSNIKFIIAPHEIKPEKIQKLEAGLQIPTVKYSDKDGKQLKDYSVLILDTIGLLGRAYSYANIAYVGGAAGTSGLHNILEPATFGVPIIIGENFSKFPEAERLRQLAGLFSVKNSAEFSAIMNKLYTNSEFRKKTGMIAGHFINSNTGATRILENYL</sequence>
<name>A0A9X1LLH0_9FLAO</name>
<keyword evidence="8" id="KW-0448">Lipopolysaccharide biosynthesis</keyword>
<evidence type="ECO:0000256" key="3">
    <source>
        <dbReference type="ARBA" id="ARBA00019077"/>
    </source>
</evidence>
<dbReference type="Gene3D" id="3.40.50.11720">
    <property type="entry name" value="3-Deoxy-D-manno-octulosonic-acid transferase, N-terminal domain"/>
    <property type="match status" value="1"/>
</dbReference>
<dbReference type="RefSeq" id="WP_229342211.1">
    <property type="nucleotide sequence ID" value="NZ_JAJBZG010000005.1"/>
</dbReference>
<dbReference type="EC" id="2.4.99.12" evidence="2 8"/>
<dbReference type="AlphaFoldDB" id="A0A9X1LLH0"/>
<keyword evidence="8" id="KW-1003">Cell membrane</keyword>
<comment type="function">
    <text evidence="8">Involved in lipopolysaccharide (LPS) biosynthesis. Catalyzes the transfer of 3-deoxy-D-manno-octulosonate (Kdo) residue(s) from CMP-Kdo to lipid IV(A), the tetraacyldisaccharide-1,4'-bisphosphate precursor of lipid A.</text>
</comment>
<dbReference type="SUPFAM" id="SSF53756">
    <property type="entry name" value="UDP-Glycosyltransferase/glycogen phosphorylase"/>
    <property type="match status" value="1"/>
</dbReference>
<keyword evidence="11" id="KW-1185">Reference proteome</keyword>
<comment type="subcellular location">
    <subcellularLocation>
        <location evidence="8">Cell membrane</location>
    </subcellularLocation>
</comment>
<dbReference type="InterPro" id="IPR039901">
    <property type="entry name" value="Kdotransferase"/>
</dbReference>
<evidence type="ECO:0000313" key="11">
    <source>
        <dbReference type="Proteomes" id="UP001139414"/>
    </source>
</evidence>
<evidence type="ECO:0000256" key="6">
    <source>
        <dbReference type="ARBA" id="ARBA00049183"/>
    </source>
</evidence>
<keyword evidence="8" id="KW-0472">Membrane</keyword>
<dbReference type="GO" id="GO:0005886">
    <property type="term" value="C:plasma membrane"/>
    <property type="evidence" value="ECO:0007669"/>
    <property type="project" value="UniProtKB-SubCell"/>
</dbReference>
<comment type="pathway">
    <text evidence="1 8">Bacterial outer membrane biogenesis; LPS core biosynthesis.</text>
</comment>
<dbReference type="InterPro" id="IPR007507">
    <property type="entry name" value="Glycos_transf_N"/>
</dbReference>
<feature type="active site" description="Proton acceptor" evidence="7">
    <location>
        <position position="60"/>
    </location>
</feature>
<dbReference type="Proteomes" id="UP001139414">
    <property type="component" value="Unassembled WGS sequence"/>
</dbReference>
<gene>
    <name evidence="10" type="ORF">LGQ90_14530</name>
</gene>
<dbReference type="EMBL" id="JAJBZG010000005">
    <property type="protein sequence ID" value="MCB7482484.1"/>
    <property type="molecule type" value="Genomic_DNA"/>
</dbReference>
<evidence type="ECO:0000256" key="8">
    <source>
        <dbReference type="RuleBase" id="RU365103"/>
    </source>
</evidence>
<feature type="domain" description="3-deoxy-D-manno-octulosonic-acid transferase N-terminal" evidence="9">
    <location>
        <begin position="47"/>
        <end position="206"/>
    </location>
</feature>
<dbReference type="InterPro" id="IPR038107">
    <property type="entry name" value="Glycos_transf_N_sf"/>
</dbReference>